<organism evidence="1 2">
    <name type="scientific">candidate division WOR-1 bacterium DG_54_3</name>
    <dbReference type="NCBI Taxonomy" id="1703775"/>
    <lineage>
        <taxon>Bacteria</taxon>
        <taxon>Bacillati</taxon>
        <taxon>Saganbacteria</taxon>
    </lineage>
</organism>
<dbReference type="Proteomes" id="UP000051861">
    <property type="component" value="Unassembled WGS sequence"/>
</dbReference>
<reference evidence="1 2" key="1">
    <citation type="journal article" date="2015" name="Microbiome">
        <title>Genomic resolution of linkages in carbon, nitrogen, and sulfur cycling among widespread estuary sediment bacteria.</title>
        <authorList>
            <person name="Baker B.J."/>
            <person name="Lazar C.S."/>
            <person name="Teske A.P."/>
            <person name="Dick G.J."/>
        </authorList>
    </citation>
    <scope>NUCLEOTIDE SEQUENCE [LARGE SCALE GENOMIC DNA]</scope>
    <source>
        <strain evidence="1">DG_54_3</strain>
    </source>
</reference>
<sequence>MLGFLRLTKILILFVGFIFCLWGDASSSWPEFWLSSDCFQGSAQGTQAAVSLAFDGTNFLVVWEDERRSSQKDIFGARVSLEGEILDPIGIPICTSRVYHSYANAAWGGENYLVVWQEWSNGNWTVLGARINPDGYVLDPDGFIIAGGSEWAVNPAVASDGIDFFVVWSQEKGATFFDIYGTRITASGEVLDPEGILICATDLPEYYPSIACNGSTYLVTWEHNQW</sequence>
<dbReference type="EMBL" id="LIZX01000095">
    <property type="protein sequence ID" value="KPJ65986.1"/>
    <property type="molecule type" value="Genomic_DNA"/>
</dbReference>
<dbReference type="PATRIC" id="fig|1703775.3.peg.3552"/>
<proteinExistence type="predicted"/>
<dbReference type="AlphaFoldDB" id="A0A0S7XU18"/>
<protein>
    <submittedName>
        <fullName evidence="1">Uncharacterized protein</fullName>
    </submittedName>
</protein>
<name>A0A0S7XU18_UNCSA</name>
<evidence type="ECO:0000313" key="2">
    <source>
        <dbReference type="Proteomes" id="UP000051861"/>
    </source>
</evidence>
<gene>
    <name evidence="1" type="ORF">AMJ44_09150</name>
</gene>
<evidence type="ECO:0000313" key="1">
    <source>
        <dbReference type="EMBL" id="KPJ65986.1"/>
    </source>
</evidence>
<comment type="caution">
    <text evidence="1">The sequence shown here is derived from an EMBL/GenBank/DDBJ whole genome shotgun (WGS) entry which is preliminary data.</text>
</comment>
<accession>A0A0S7XU18</accession>